<dbReference type="OrthoDB" id="46529at2759"/>
<name>A0A8K0T971_9HYPO</name>
<dbReference type="Gene3D" id="3.10.129.10">
    <property type="entry name" value="Hotdog Thioesterase"/>
    <property type="match status" value="1"/>
</dbReference>
<protein>
    <submittedName>
        <fullName evidence="4">Thioesterase family protein</fullName>
    </submittedName>
</protein>
<comment type="similarity">
    <text evidence="1">Belongs to the thioesterase PaaI family.</text>
</comment>
<dbReference type="PANTHER" id="PTHR21660">
    <property type="entry name" value="THIOESTERASE SUPERFAMILY MEMBER-RELATED"/>
    <property type="match status" value="1"/>
</dbReference>
<evidence type="ECO:0000259" key="3">
    <source>
        <dbReference type="Pfam" id="PF03061"/>
    </source>
</evidence>
<dbReference type="InterPro" id="IPR039298">
    <property type="entry name" value="ACOT13"/>
</dbReference>
<dbReference type="InterPro" id="IPR006683">
    <property type="entry name" value="Thioestr_dom"/>
</dbReference>
<organism evidence="4 5">
    <name type="scientific">Stachybotrys elegans</name>
    <dbReference type="NCBI Taxonomy" id="80388"/>
    <lineage>
        <taxon>Eukaryota</taxon>
        <taxon>Fungi</taxon>
        <taxon>Dikarya</taxon>
        <taxon>Ascomycota</taxon>
        <taxon>Pezizomycotina</taxon>
        <taxon>Sordariomycetes</taxon>
        <taxon>Hypocreomycetidae</taxon>
        <taxon>Hypocreales</taxon>
        <taxon>Stachybotryaceae</taxon>
        <taxon>Stachybotrys</taxon>
    </lineage>
</organism>
<dbReference type="PANTHER" id="PTHR21660:SF11">
    <property type="entry name" value="FAMILY PROTEIN, PUTATIVE (AFU_ORTHOLOGUE AFUA_4G04355)-RELATED"/>
    <property type="match status" value="1"/>
</dbReference>
<evidence type="ECO:0000313" key="5">
    <source>
        <dbReference type="Proteomes" id="UP000813444"/>
    </source>
</evidence>
<dbReference type="Proteomes" id="UP000813444">
    <property type="component" value="Unassembled WGS sequence"/>
</dbReference>
<proteinExistence type="inferred from homology"/>
<evidence type="ECO:0000256" key="1">
    <source>
        <dbReference type="ARBA" id="ARBA00008324"/>
    </source>
</evidence>
<accession>A0A8K0T971</accession>
<evidence type="ECO:0000256" key="2">
    <source>
        <dbReference type="ARBA" id="ARBA00022801"/>
    </source>
</evidence>
<dbReference type="CDD" id="cd03443">
    <property type="entry name" value="PaaI_thioesterase"/>
    <property type="match status" value="1"/>
</dbReference>
<gene>
    <name evidence="4" type="ORF">B0I35DRAFT_420333</name>
</gene>
<dbReference type="InterPro" id="IPR029069">
    <property type="entry name" value="HotDog_dom_sf"/>
</dbReference>
<dbReference type="InterPro" id="IPR003736">
    <property type="entry name" value="PAAI_dom"/>
</dbReference>
<keyword evidence="2" id="KW-0378">Hydrolase</keyword>
<feature type="domain" description="Thioesterase" evidence="3">
    <location>
        <begin position="64"/>
        <end position="134"/>
    </location>
</feature>
<sequence>MSPQEPLPDAAPERLAAVQTLAARLLQKSHIYGVYLTTMEFTSVRQGLVVAKLPLEDKHMNSRGGIHGAVSATIIDFVTGLGIASYDLREATGVSLEMNVSYLGTAHAGDTVEVESKVERVGGTIAVVTVTITKIEADGGRSPVTLGRHTKYVKQAKPKDIKDKE</sequence>
<dbReference type="GO" id="GO:0047617">
    <property type="term" value="F:fatty acyl-CoA hydrolase activity"/>
    <property type="evidence" value="ECO:0007669"/>
    <property type="project" value="InterPro"/>
</dbReference>
<dbReference type="EMBL" id="JAGPNK010000001">
    <property type="protein sequence ID" value="KAH7329499.1"/>
    <property type="molecule type" value="Genomic_DNA"/>
</dbReference>
<keyword evidence="5" id="KW-1185">Reference proteome</keyword>
<dbReference type="AlphaFoldDB" id="A0A8K0T971"/>
<evidence type="ECO:0000313" key="4">
    <source>
        <dbReference type="EMBL" id="KAH7329499.1"/>
    </source>
</evidence>
<dbReference type="NCBIfam" id="TIGR00369">
    <property type="entry name" value="unchar_dom_1"/>
    <property type="match status" value="1"/>
</dbReference>
<comment type="caution">
    <text evidence="4">The sequence shown here is derived from an EMBL/GenBank/DDBJ whole genome shotgun (WGS) entry which is preliminary data.</text>
</comment>
<dbReference type="Pfam" id="PF03061">
    <property type="entry name" value="4HBT"/>
    <property type="match status" value="1"/>
</dbReference>
<dbReference type="SUPFAM" id="SSF54637">
    <property type="entry name" value="Thioesterase/thiol ester dehydrase-isomerase"/>
    <property type="match status" value="1"/>
</dbReference>
<reference evidence="4" key="1">
    <citation type="journal article" date="2021" name="Nat. Commun.">
        <title>Genetic determinants of endophytism in the Arabidopsis root mycobiome.</title>
        <authorList>
            <person name="Mesny F."/>
            <person name="Miyauchi S."/>
            <person name="Thiergart T."/>
            <person name="Pickel B."/>
            <person name="Atanasova L."/>
            <person name="Karlsson M."/>
            <person name="Huettel B."/>
            <person name="Barry K.W."/>
            <person name="Haridas S."/>
            <person name="Chen C."/>
            <person name="Bauer D."/>
            <person name="Andreopoulos W."/>
            <person name="Pangilinan J."/>
            <person name="LaButti K."/>
            <person name="Riley R."/>
            <person name="Lipzen A."/>
            <person name="Clum A."/>
            <person name="Drula E."/>
            <person name="Henrissat B."/>
            <person name="Kohler A."/>
            <person name="Grigoriev I.V."/>
            <person name="Martin F.M."/>
            <person name="Hacquard S."/>
        </authorList>
    </citation>
    <scope>NUCLEOTIDE SEQUENCE</scope>
    <source>
        <strain evidence="4">MPI-CAGE-CH-0235</strain>
    </source>
</reference>